<evidence type="ECO:0000313" key="3">
    <source>
        <dbReference type="Proteomes" id="UP000184694"/>
    </source>
</evidence>
<evidence type="ECO:0000313" key="2">
    <source>
        <dbReference type="EMBL" id="SIO25572.1"/>
    </source>
</evidence>
<keyword evidence="1" id="KW-1133">Transmembrane helix</keyword>
<proteinExistence type="predicted"/>
<sequence length="195" mass="21694">MPQDSSDLIIPPSIQEIAGDLAPDSKSLRVKLISTSITLIILSQITPAAFSLPEKTDSLPLIIFKYLVEYGFRNISFLLFFLTLIFTLLYLLEIPQKSVRLKRAQLLDQNTNAEQVTTILNIAEKLADISSNDLEKVLAKIPIETQAKKQLSTLKEYTAIAKNESTLKKPSNFVNEVSPLVLAIWGLSACLLTYV</sequence>
<gene>
    <name evidence="2" type="ORF">SAMN02745161_2323</name>
</gene>
<keyword evidence="1" id="KW-0472">Membrane</keyword>
<feature type="transmembrane region" description="Helical" evidence="1">
    <location>
        <begin position="70"/>
        <end position="92"/>
    </location>
</feature>
<name>A0A1N6I0J3_9BACT</name>
<protein>
    <submittedName>
        <fullName evidence="2">Uncharacterized protein</fullName>
    </submittedName>
</protein>
<accession>A0A1N6I0J3</accession>
<dbReference type="RefSeq" id="WP_074217104.1">
    <property type="nucleotide sequence ID" value="NZ_FSRG01000006.1"/>
</dbReference>
<dbReference type="EMBL" id="FSRG01000006">
    <property type="protein sequence ID" value="SIO25572.1"/>
    <property type="molecule type" value="Genomic_DNA"/>
</dbReference>
<evidence type="ECO:0000256" key="1">
    <source>
        <dbReference type="SAM" id="Phobius"/>
    </source>
</evidence>
<keyword evidence="1" id="KW-0812">Transmembrane</keyword>
<keyword evidence="3" id="KW-1185">Reference proteome</keyword>
<organism evidence="2 3">
    <name type="scientific">Halodesulfovibrio marinisediminis DSM 17456</name>
    <dbReference type="NCBI Taxonomy" id="1121457"/>
    <lineage>
        <taxon>Bacteria</taxon>
        <taxon>Pseudomonadati</taxon>
        <taxon>Thermodesulfobacteriota</taxon>
        <taxon>Desulfovibrionia</taxon>
        <taxon>Desulfovibrionales</taxon>
        <taxon>Desulfovibrionaceae</taxon>
        <taxon>Halodesulfovibrio</taxon>
    </lineage>
</organism>
<reference evidence="3" key="1">
    <citation type="submission" date="2016-11" db="EMBL/GenBank/DDBJ databases">
        <authorList>
            <person name="Varghese N."/>
            <person name="Submissions S."/>
        </authorList>
    </citation>
    <scope>NUCLEOTIDE SEQUENCE [LARGE SCALE GENOMIC DNA]</scope>
    <source>
        <strain evidence="3">DSM 17456</strain>
    </source>
</reference>
<dbReference type="AlphaFoldDB" id="A0A1N6I0J3"/>
<dbReference type="Proteomes" id="UP000184694">
    <property type="component" value="Unassembled WGS sequence"/>
</dbReference>